<feature type="transmembrane region" description="Helical" evidence="1">
    <location>
        <begin position="152"/>
        <end position="173"/>
    </location>
</feature>
<dbReference type="InterPro" id="IPR052712">
    <property type="entry name" value="Acid_resist_chaperone_HdeD"/>
</dbReference>
<dbReference type="EMBL" id="LPWG01000001">
    <property type="protein sequence ID" value="ODS01342.1"/>
    <property type="molecule type" value="Genomic_DNA"/>
</dbReference>
<dbReference type="STRING" id="1774968.AUC68_00280"/>
<dbReference type="InterPro" id="IPR005325">
    <property type="entry name" value="DUF308_memb"/>
</dbReference>
<feature type="transmembrane region" description="Helical" evidence="1">
    <location>
        <begin position="39"/>
        <end position="63"/>
    </location>
</feature>
<keyword evidence="1" id="KW-0472">Membrane</keyword>
<dbReference type="GO" id="GO:0005886">
    <property type="term" value="C:plasma membrane"/>
    <property type="evidence" value="ECO:0007669"/>
    <property type="project" value="TreeGrafter"/>
</dbReference>
<evidence type="ECO:0000313" key="3">
    <source>
        <dbReference type="Proteomes" id="UP000094501"/>
    </source>
</evidence>
<sequence>MAATTAPKSHSDIWWVFLLEGIASVLFGFLLITRPAETLVALVIFLGLYWLFVGVLELVRVFVDDTVPWYWSLIIGVLGILAGIIVLRHPLFSAIVLPTAIVVWLGILGIVIGIVAIIGAFTGGGVGSFIFGLINLIIGVILLGAPIPAALAVPLVFGALLLIQGVILIFYAFKVRE</sequence>
<feature type="transmembrane region" description="Helical" evidence="1">
    <location>
        <begin position="69"/>
        <end position="87"/>
    </location>
</feature>
<evidence type="ECO:0008006" key="4">
    <source>
        <dbReference type="Google" id="ProtNLM"/>
    </source>
</evidence>
<keyword evidence="1" id="KW-0812">Transmembrane</keyword>
<dbReference type="AlphaFoldDB" id="A0A1E3W747"/>
<reference evidence="2 3" key="1">
    <citation type="journal article" date="2016" name="Environ. Microbiol.">
        <title>New Methyloceanibacter diversity from North Sea sediments includes methanotroph containing solely the soluble methane monooxygenase.</title>
        <authorList>
            <person name="Vekeman B."/>
            <person name="Kerckhof F.M."/>
            <person name="Cremers G."/>
            <person name="de Vos P."/>
            <person name="Vandamme P."/>
            <person name="Boon N."/>
            <person name="Op den Camp H.J."/>
            <person name="Heylen K."/>
        </authorList>
    </citation>
    <scope>NUCLEOTIDE SEQUENCE [LARGE SCALE GENOMIC DNA]</scope>
    <source>
        <strain evidence="2 3">R-67174</strain>
    </source>
</reference>
<dbReference type="Proteomes" id="UP000094501">
    <property type="component" value="Unassembled WGS sequence"/>
</dbReference>
<keyword evidence="3" id="KW-1185">Reference proteome</keyword>
<dbReference type="RefSeq" id="WP_069435815.1">
    <property type="nucleotide sequence ID" value="NZ_LPWG01000001.1"/>
</dbReference>
<feature type="transmembrane region" description="Helical" evidence="1">
    <location>
        <begin position="94"/>
        <end position="120"/>
    </location>
</feature>
<dbReference type="PANTHER" id="PTHR34989:SF1">
    <property type="entry name" value="PROTEIN HDED"/>
    <property type="match status" value="1"/>
</dbReference>
<evidence type="ECO:0000313" key="2">
    <source>
        <dbReference type="EMBL" id="ODS01342.1"/>
    </source>
</evidence>
<protein>
    <recommendedName>
        <fullName evidence="4">HdeD protein</fullName>
    </recommendedName>
</protein>
<name>A0A1E3W747_9HYPH</name>
<organism evidence="2 3">
    <name type="scientific">Methyloceanibacter methanicus</name>
    <dbReference type="NCBI Taxonomy" id="1774968"/>
    <lineage>
        <taxon>Bacteria</taxon>
        <taxon>Pseudomonadati</taxon>
        <taxon>Pseudomonadota</taxon>
        <taxon>Alphaproteobacteria</taxon>
        <taxon>Hyphomicrobiales</taxon>
        <taxon>Hyphomicrobiaceae</taxon>
        <taxon>Methyloceanibacter</taxon>
    </lineage>
</organism>
<proteinExistence type="predicted"/>
<gene>
    <name evidence="2" type="ORF">AUC68_00280</name>
</gene>
<evidence type="ECO:0000256" key="1">
    <source>
        <dbReference type="SAM" id="Phobius"/>
    </source>
</evidence>
<dbReference type="OrthoDB" id="8448781at2"/>
<feature type="transmembrane region" description="Helical" evidence="1">
    <location>
        <begin position="126"/>
        <end position="145"/>
    </location>
</feature>
<accession>A0A1E3W747</accession>
<dbReference type="PANTHER" id="PTHR34989">
    <property type="entry name" value="PROTEIN HDED"/>
    <property type="match status" value="1"/>
</dbReference>
<dbReference type="Pfam" id="PF03729">
    <property type="entry name" value="DUF308"/>
    <property type="match status" value="2"/>
</dbReference>
<feature type="transmembrane region" description="Helical" evidence="1">
    <location>
        <begin position="13"/>
        <end position="32"/>
    </location>
</feature>
<comment type="caution">
    <text evidence="2">The sequence shown here is derived from an EMBL/GenBank/DDBJ whole genome shotgun (WGS) entry which is preliminary data.</text>
</comment>
<keyword evidence="1" id="KW-1133">Transmembrane helix</keyword>